<keyword evidence="3" id="KW-0808">Transferase</keyword>
<proteinExistence type="predicted"/>
<dbReference type="SUPFAM" id="SSF56112">
    <property type="entry name" value="Protein kinase-like (PK-like)"/>
    <property type="match status" value="1"/>
</dbReference>
<evidence type="ECO:0000313" key="3">
    <source>
        <dbReference type="EMBL" id="KAF5183592.1"/>
    </source>
</evidence>
<keyword evidence="2" id="KW-0472">Membrane</keyword>
<dbReference type="OrthoDB" id="4062651at2759"/>
<dbReference type="PANTHER" id="PTHR27006">
    <property type="entry name" value="PROMASTIGOTE SURFACE ANTIGEN PROTEIN PSA"/>
    <property type="match status" value="1"/>
</dbReference>
<dbReference type="Proteomes" id="UP000554482">
    <property type="component" value="Unassembled WGS sequence"/>
</dbReference>
<accession>A0A7J6VH22</accession>
<dbReference type="PANTHER" id="PTHR27006:SF606">
    <property type="entry name" value="INTERLEUKIN-1 RECEPTOR-ASSOCIATED KINASE 4"/>
    <property type="match status" value="1"/>
</dbReference>
<dbReference type="EMBL" id="JABWDY010033214">
    <property type="protein sequence ID" value="KAF5183592.1"/>
    <property type="molecule type" value="Genomic_DNA"/>
</dbReference>
<keyword evidence="2" id="KW-0812">Transmembrane</keyword>
<evidence type="ECO:0000313" key="4">
    <source>
        <dbReference type="Proteomes" id="UP000554482"/>
    </source>
</evidence>
<feature type="region of interest" description="Disordered" evidence="1">
    <location>
        <begin position="130"/>
        <end position="162"/>
    </location>
</feature>
<keyword evidence="3" id="KW-0675">Receptor</keyword>
<dbReference type="AlphaFoldDB" id="A0A7J6VH22"/>
<feature type="non-terminal residue" evidence="3">
    <location>
        <position position="1"/>
    </location>
</feature>
<evidence type="ECO:0000256" key="1">
    <source>
        <dbReference type="SAM" id="MobiDB-lite"/>
    </source>
</evidence>
<feature type="compositionally biased region" description="Polar residues" evidence="1">
    <location>
        <begin position="133"/>
        <end position="155"/>
    </location>
</feature>
<name>A0A7J6VH22_THATH</name>
<feature type="transmembrane region" description="Helical" evidence="2">
    <location>
        <begin position="12"/>
        <end position="34"/>
    </location>
</feature>
<dbReference type="GO" id="GO:0016301">
    <property type="term" value="F:kinase activity"/>
    <property type="evidence" value="ECO:0007669"/>
    <property type="project" value="UniProtKB-KW"/>
</dbReference>
<dbReference type="Gene3D" id="1.10.510.10">
    <property type="entry name" value="Transferase(Phosphotransferase) domain 1"/>
    <property type="match status" value="1"/>
</dbReference>
<protein>
    <submittedName>
        <fullName evidence="3">Cysteine rich receptor like kinase</fullName>
    </submittedName>
</protein>
<dbReference type="InterPro" id="IPR011009">
    <property type="entry name" value="Kinase-like_dom_sf"/>
</dbReference>
<keyword evidence="3" id="KW-0418">Kinase</keyword>
<comment type="caution">
    <text evidence="3">The sequence shown here is derived from an EMBL/GenBank/DDBJ whole genome shotgun (WGS) entry which is preliminary data.</text>
</comment>
<organism evidence="3 4">
    <name type="scientific">Thalictrum thalictroides</name>
    <name type="common">Rue-anemone</name>
    <name type="synonym">Anemone thalictroides</name>
    <dbReference type="NCBI Taxonomy" id="46969"/>
    <lineage>
        <taxon>Eukaryota</taxon>
        <taxon>Viridiplantae</taxon>
        <taxon>Streptophyta</taxon>
        <taxon>Embryophyta</taxon>
        <taxon>Tracheophyta</taxon>
        <taxon>Spermatophyta</taxon>
        <taxon>Magnoliopsida</taxon>
        <taxon>Ranunculales</taxon>
        <taxon>Ranunculaceae</taxon>
        <taxon>Thalictroideae</taxon>
        <taxon>Thalictrum</taxon>
    </lineage>
</organism>
<gene>
    <name evidence="3" type="ORF">FRX31_026821</name>
</gene>
<evidence type="ECO:0000256" key="2">
    <source>
        <dbReference type="SAM" id="Phobius"/>
    </source>
</evidence>
<reference evidence="3 4" key="1">
    <citation type="submission" date="2020-06" db="EMBL/GenBank/DDBJ databases">
        <title>Transcriptomic and genomic resources for Thalictrum thalictroides and T. hernandezii: Facilitating candidate gene discovery in an emerging model plant lineage.</title>
        <authorList>
            <person name="Arias T."/>
            <person name="Riano-Pachon D.M."/>
            <person name="Di Stilio V.S."/>
        </authorList>
    </citation>
    <scope>NUCLEOTIDE SEQUENCE [LARGE SCALE GENOMIC DNA]</scope>
    <source>
        <strain evidence="4">cv. WT478/WT964</strain>
        <tissue evidence="3">Leaves</tissue>
    </source>
</reference>
<keyword evidence="4" id="KW-1185">Reference proteome</keyword>
<keyword evidence="2" id="KW-1133">Transmembrane helix</keyword>
<sequence>EETKSSKRQVIIIVVPAVIGVIILTTVNIFFYYFRKNKGFGIVVEGKAWRQWEQGTVLDMIDPTLRECYSISEVRRCIQIGLLCVQEDVAKRPTMASVGLLLSSYSFTLPLPSAPAFFVDTEVILNRIPGEHGTNSDSGSSVPNNSIRSSKNDASITELLPR</sequence>